<proteinExistence type="predicted"/>
<organism evidence="2 3">
    <name type="scientific">Furculomyces boomerangus</name>
    <dbReference type="NCBI Taxonomy" id="61424"/>
    <lineage>
        <taxon>Eukaryota</taxon>
        <taxon>Fungi</taxon>
        <taxon>Fungi incertae sedis</taxon>
        <taxon>Zoopagomycota</taxon>
        <taxon>Kickxellomycotina</taxon>
        <taxon>Harpellomycetes</taxon>
        <taxon>Harpellales</taxon>
        <taxon>Harpellaceae</taxon>
        <taxon>Furculomyces</taxon>
    </lineage>
</organism>
<sequence>MGTESFNEISQKTTENLLLLTNKLFEYGLSCSDGDLTTSEVYSFIESSLEGSDFWKEYLLQEPKKLRIATSLLEIALENLVLSFTNNVKEDVMKLDMLFDLVTVLVSKGYMDQVYPFSLLESLMESSNYTELELVFETIVEKKDIFNSKNNQSLVSTSGKGQVLLRLLNNLLKRIPKSIPIKPSSYYLALQQKQIPNKHASAGGEFRGKVAKYLAGIFSINERSGINLKGEFDESIILRYESNEKSAIKEDINIDTDIAMKDENGSNDKPDNEKTEQIDDESKAIVPGVLGKRKRIPELSPEIIKFHQEFWGLQEYFMVPGKVLKNNVFDSVTNTLKVVILKFADTENLITSKKREMKNKRNSFEELYYTNQIDTGNNTNTSMGIGIKENEPEMPIIYLTNPILFKKQFFDPRFRCQILIQIVIFCEYLITGTKENVEKISSTVSNKSVLPQFEITEGQAKLLNEIRRRALFLLESKNMSNGELGGSVLQVMRSENAWVNWKNGGCKKVVDQEPTKWVVEEKKLVNEERMLGRKLQIDTDGIDENEMKYDLGEKIEPKIEQYLDEMTDLIQSKDLVYSEEKQAKFEQVRWKAIRTSVFDNFGKIRGEPSRSLKELRE</sequence>
<dbReference type="STRING" id="61424.A0A2T9YLP2"/>
<dbReference type="Proteomes" id="UP000245699">
    <property type="component" value="Unassembled WGS sequence"/>
</dbReference>
<reference evidence="2 3" key="1">
    <citation type="journal article" date="2018" name="MBio">
        <title>Comparative Genomics Reveals the Core Gene Toolbox for the Fungus-Insect Symbiosis.</title>
        <authorList>
            <person name="Wang Y."/>
            <person name="Stata M."/>
            <person name="Wang W."/>
            <person name="Stajich J.E."/>
            <person name="White M.M."/>
            <person name="Moncalvo J.M."/>
        </authorList>
    </citation>
    <scope>NUCLEOTIDE SEQUENCE [LARGE SCALE GENOMIC DNA]</scope>
    <source>
        <strain evidence="2 3">AUS-77-4</strain>
    </source>
</reference>
<dbReference type="OrthoDB" id="10257415at2759"/>
<keyword evidence="3" id="KW-1185">Reference proteome</keyword>
<dbReference type="EMBL" id="MBFT01000328">
    <property type="protein sequence ID" value="PVU93257.1"/>
    <property type="molecule type" value="Genomic_DNA"/>
</dbReference>
<dbReference type="GO" id="GO:0000445">
    <property type="term" value="C:THO complex part of transcription export complex"/>
    <property type="evidence" value="ECO:0007669"/>
    <property type="project" value="TreeGrafter"/>
</dbReference>
<dbReference type="PANTHER" id="PTHR13265">
    <property type="entry name" value="THO COMPLEX SUBUNIT 1"/>
    <property type="match status" value="1"/>
</dbReference>
<evidence type="ECO:0000313" key="3">
    <source>
        <dbReference type="Proteomes" id="UP000245699"/>
    </source>
</evidence>
<comment type="caution">
    <text evidence="2">The sequence shown here is derived from an EMBL/GenBank/DDBJ whole genome shotgun (WGS) entry which is preliminary data.</text>
</comment>
<protein>
    <recommendedName>
        <fullName evidence="4">THO complex subunit 1</fullName>
    </recommendedName>
</protein>
<evidence type="ECO:0000256" key="1">
    <source>
        <dbReference type="SAM" id="MobiDB-lite"/>
    </source>
</evidence>
<dbReference type="InterPro" id="IPR021861">
    <property type="entry name" value="THO_THOC1"/>
</dbReference>
<dbReference type="AlphaFoldDB" id="A0A2T9YLP2"/>
<dbReference type="PANTHER" id="PTHR13265:SF0">
    <property type="entry name" value="HPR1"/>
    <property type="match status" value="1"/>
</dbReference>
<gene>
    <name evidence="2" type="ORF">BB559_003375</name>
</gene>
<evidence type="ECO:0008006" key="4">
    <source>
        <dbReference type="Google" id="ProtNLM"/>
    </source>
</evidence>
<name>A0A2T9YLP2_9FUNG</name>
<evidence type="ECO:0000313" key="2">
    <source>
        <dbReference type="EMBL" id="PVU93257.1"/>
    </source>
</evidence>
<accession>A0A2T9YLP2</accession>
<dbReference type="Pfam" id="PF11957">
    <property type="entry name" value="efThoc1"/>
    <property type="match status" value="1"/>
</dbReference>
<feature type="region of interest" description="Disordered" evidence="1">
    <location>
        <begin position="259"/>
        <end position="278"/>
    </location>
</feature>
<dbReference type="GO" id="GO:0006406">
    <property type="term" value="P:mRNA export from nucleus"/>
    <property type="evidence" value="ECO:0007669"/>
    <property type="project" value="TreeGrafter"/>
</dbReference>